<comment type="caution">
    <text evidence="3">The sequence shown here is derived from an EMBL/GenBank/DDBJ whole genome shotgun (WGS) entry which is preliminary data.</text>
</comment>
<dbReference type="InterPro" id="IPR008709">
    <property type="entry name" value="Neurochondrin"/>
</dbReference>
<feature type="compositionally biased region" description="Polar residues" evidence="2">
    <location>
        <begin position="483"/>
        <end position="511"/>
    </location>
</feature>
<dbReference type="PANTHER" id="PTHR13109">
    <property type="entry name" value="NEUROCHONDRIN"/>
    <property type="match status" value="1"/>
</dbReference>
<proteinExistence type="inferred from homology"/>
<evidence type="ECO:0000256" key="1">
    <source>
        <dbReference type="ARBA" id="ARBA00006927"/>
    </source>
</evidence>
<feature type="region of interest" description="Disordered" evidence="2">
    <location>
        <begin position="461"/>
        <end position="558"/>
    </location>
</feature>
<feature type="compositionally biased region" description="Polar residues" evidence="2">
    <location>
        <begin position="537"/>
        <end position="547"/>
    </location>
</feature>
<accession>A0AAD8BEN8</accession>
<dbReference type="PANTHER" id="PTHR13109:SF7">
    <property type="entry name" value="NEUROCHONDRIN"/>
    <property type="match status" value="1"/>
</dbReference>
<evidence type="ECO:0000256" key="2">
    <source>
        <dbReference type="SAM" id="MobiDB-lite"/>
    </source>
</evidence>
<keyword evidence="4" id="KW-1185">Reference proteome</keyword>
<dbReference type="GO" id="GO:0030425">
    <property type="term" value="C:dendrite"/>
    <property type="evidence" value="ECO:0007669"/>
    <property type="project" value="TreeGrafter"/>
</dbReference>
<gene>
    <name evidence="3" type="ORF">Bpfe_017583</name>
</gene>
<name>A0AAD8BEN8_BIOPF</name>
<evidence type="ECO:0000313" key="4">
    <source>
        <dbReference type="Proteomes" id="UP001233172"/>
    </source>
</evidence>
<dbReference type="EMBL" id="JASAOG010000090">
    <property type="protein sequence ID" value="KAK0052966.1"/>
    <property type="molecule type" value="Genomic_DNA"/>
</dbReference>
<sequence length="901" mass="101329">MYAAHVKKSKIEESKSVLEKCVNDFRSAETDSERFSNILEIACHVRDSHFTEEDQRKVLEIVGISFLARLLNTSLYYDTSSETYPPNFYKMIALSVFSSLSIDPFVARQVEVKQFLQAVNSEIQQKNMKIEGSKNVYSDCEEIVANLSHDSVGISYLIECGTSEVLIDYVTSSQCHDPVPVLQCLSSICKNQGDSIFSNRLDHFHNMISLIVDKIGQGSDLTSKVEYATILTAFLNGVSMIELSIDNDWVLKLVKILNKFISIKTSPDDSDAVLFLVCALVSAVGPEVLKPQLVGGSSLVKAVVARVFVEVYMLLDCINSDNVLERYYKLDKVYKLLSDLVHYLAEFGEDTDPYSIIVIYKKLVEISETIMEFLSQVWNEVIGLPKNHVVVLISVRALAAMLSEITEDPTEQLLDLIPFFDFLCQNVEYSEDVVMEVKSATQAALENIRLLGIQDSQDGDIEIQGSHDLDPGGYPSLPPSFIKDSTSPEGNIQQKNKQFAHNSHSYCSNNHTDIDKQETQQSSSHVMGNETPERTDTIQNSESSSCRQLPHPDISSQSQTYSIHLTSVDFHKFEDYREAVCQLRSQPSPSISRKVTFIKKSSFQSAGESDSVTQIPFWQSMPDDVLGYLIPFYGFLMDSQAALEIMVKNNCFSTLVSYIEKSLSSLLENKSSSQPENITVNALSLVEQVYTYAPVTAADLKCFQSLFELSVLSLPNLLSLPHPPPLVSLKLIEASLTSYRIQMRGSKRNPSLQRLKHSKTRLFKAVVDYLSTFYTFRPSRRRPLMIFITGEFRDIWILGEEVWCGCIAGLSVLLRSVEELQEVLLKSIVLPDFLDFLKDFEVEDLKEFPSEVSKLVEFMISLIEAAAESCAPLRSLILQYNGLAVAKQLNFKKLQRILTIS</sequence>
<dbReference type="InterPro" id="IPR016024">
    <property type="entry name" value="ARM-type_fold"/>
</dbReference>
<dbReference type="GO" id="GO:0031175">
    <property type="term" value="P:neuron projection development"/>
    <property type="evidence" value="ECO:0007669"/>
    <property type="project" value="TreeGrafter"/>
</dbReference>
<organism evidence="3 4">
    <name type="scientific">Biomphalaria pfeifferi</name>
    <name type="common">Bloodfluke planorb</name>
    <name type="synonym">Freshwater snail</name>
    <dbReference type="NCBI Taxonomy" id="112525"/>
    <lineage>
        <taxon>Eukaryota</taxon>
        <taxon>Metazoa</taxon>
        <taxon>Spiralia</taxon>
        <taxon>Lophotrochozoa</taxon>
        <taxon>Mollusca</taxon>
        <taxon>Gastropoda</taxon>
        <taxon>Heterobranchia</taxon>
        <taxon>Euthyneura</taxon>
        <taxon>Panpulmonata</taxon>
        <taxon>Hygrophila</taxon>
        <taxon>Lymnaeoidea</taxon>
        <taxon>Planorbidae</taxon>
        <taxon>Biomphalaria</taxon>
    </lineage>
</organism>
<dbReference type="SUPFAM" id="SSF48371">
    <property type="entry name" value="ARM repeat"/>
    <property type="match status" value="1"/>
</dbReference>
<dbReference type="Pfam" id="PF05536">
    <property type="entry name" value="Neurochondrin"/>
    <property type="match status" value="1"/>
</dbReference>
<comment type="similarity">
    <text evidence="1">Belongs to the neurochondrin family.</text>
</comment>
<dbReference type="AlphaFoldDB" id="A0AAD8BEN8"/>
<reference evidence="3" key="1">
    <citation type="journal article" date="2023" name="PLoS Negl. Trop. Dis.">
        <title>A genome sequence for Biomphalaria pfeifferi, the major vector snail for the human-infecting parasite Schistosoma mansoni.</title>
        <authorList>
            <person name="Bu L."/>
            <person name="Lu L."/>
            <person name="Laidemitt M.R."/>
            <person name="Zhang S.M."/>
            <person name="Mutuku M."/>
            <person name="Mkoji G."/>
            <person name="Steinauer M."/>
            <person name="Loker E.S."/>
        </authorList>
    </citation>
    <scope>NUCLEOTIDE SEQUENCE</scope>
    <source>
        <strain evidence="3">KasaAsao</strain>
    </source>
</reference>
<protein>
    <submittedName>
        <fullName evidence="3">Neurochondrin</fullName>
    </submittedName>
</protein>
<dbReference type="GO" id="GO:0048168">
    <property type="term" value="P:regulation of neuronal synaptic plasticity"/>
    <property type="evidence" value="ECO:0007669"/>
    <property type="project" value="TreeGrafter"/>
</dbReference>
<reference evidence="3" key="2">
    <citation type="submission" date="2023-04" db="EMBL/GenBank/DDBJ databases">
        <authorList>
            <person name="Bu L."/>
            <person name="Lu L."/>
            <person name="Laidemitt M.R."/>
            <person name="Zhang S.M."/>
            <person name="Mutuku M."/>
            <person name="Mkoji G."/>
            <person name="Steinauer M."/>
            <person name="Loker E.S."/>
        </authorList>
    </citation>
    <scope>NUCLEOTIDE SEQUENCE</scope>
    <source>
        <strain evidence="3">KasaAsao</strain>
        <tissue evidence="3">Whole Snail</tissue>
    </source>
</reference>
<dbReference type="Proteomes" id="UP001233172">
    <property type="component" value="Unassembled WGS sequence"/>
</dbReference>
<evidence type="ECO:0000313" key="3">
    <source>
        <dbReference type="EMBL" id="KAK0052966.1"/>
    </source>
</evidence>